<protein>
    <submittedName>
        <fullName evidence="1">Replication-relaxation family protein</fullName>
    </submittedName>
</protein>
<dbReference type="RefSeq" id="WP_226540773.1">
    <property type="nucleotide sequence ID" value="NZ_CP129015.1"/>
</dbReference>
<accession>A0ABY9K1L0</accession>
<evidence type="ECO:0000313" key="2">
    <source>
        <dbReference type="Proteomes" id="UP001197974"/>
    </source>
</evidence>
<reference evidence="1 2" key="1">
    <citation type="submission" date="2023-06" db="EMBL/GenBank/DDBJ databases">
        <title>Five Gram-positive bacteria isolated from mangrove sediments in Shenzhen, Guangdong, China.</title>
        <authorList>
            <person name="Yu S."/>
            <person name="Zheng W."/>
            <person name="Huang Y."/>
        </authorList>
    </citation>
    <scope>NUCLEOTIDE SEQUENCE [LARGE SCALE GENOMIC DNA]</scope>
    <source>
        <strain evidence="1 2">SaN35-3</strain>
        <plasmid evidence="1 2">unnamed2</plasmid>
    </source>
</reference>
<dbReference type="InterPro" id="IPR025855">
    <property type="entry name" value="Replic_Relax"/>
</dbReference>
<organism evidence="1 2">
    <name type="scientific">Bacillus carboniphilus</name>
    <dbReference type="NCBI Taxonomy" id="86663"/>
    <lineage>
        <taxon>Bacteria</taxon>
        <taxon>Bacillati</taxon>
        <taxon>Bacillota</taxon>
        <taxon>Bacilli</taxon>
        <taxon>Bacillales</taxon>
        <taxon>Bacillaceae</taxon>
        <taxon>Bacillus</taxon>
    </lineage>
</organism>
<dbReference type="EMBL" id="CP129015">
    <property type="protein sequence ID" value="WLR44493.1"/>
    <property type="molecule type" value="Genomic_DNA"/>
</dbReference>
<keyword evidence="2" id="KW-1185">Reference proteome</keyword>
<gene>
    <name evidence="1" type="ORF">LC087_19185</name>
</gene>
<sequence length="205" mass="24853">MRKRDLNILDDLERFRCLTAEQIGKIHFCHTKNSYTNASFVVKRLRDRDYIDCNTNRRPFVYFPKSSRIKKNGQKIDHFLAISDFYIDLKRAKGLRFYHVEPSYMDIVRPDACMIWRQTAFFVEIQKSHYSTKVMDEKMKRYQKYYESGQWRELHFQNKDKARFPRIWIVANHQYKINIDSRIKVIQSQSVADLLEKIEKQPAKK</sequence>
<geneLocation type="plasmid" evidence="1 2">
    <name>unnamed2</name>
</geneLocation>
<evidence type="ECO:0000313" key="1">
    <source>
        <dbReference type="EMBL" id="WLR44493.1"/>
    </source>
</evidence>
<keyword evidence="1" id="KW-0614">Plasmid</keyword>
<name>A0ABY9K1L0_9BACI</name>
<proteinExistence type="predicted"/>
<dbReference type="Proteomes" id="UP001197974">
    <property type="component" value="Plasmid unnamed2"/>
</dbReference>
<dbReference type="Pfam" id="PF13814">
    <property type="entry name" value="Replic_Relax"/>
    <property type="match status" value="1"/>
</dbReference>